<evidence type="ECO:0000259" key="2">
    <source>
        <dbReference type="PROSITE" id="PS50943"/>
    </source>
</evidence>
<name>A0ABP7WXQ0_9SPHI</name>
<dbReference type="SUPFAM" id="SSF47413">
    <property type="entry name" value="lambda repressor-like DNA-binding domains"/>
    <property type="match status" value="1"/>
</dbReference>
<dbReference type="InterPro" id="IPR001387">
    <property type="entry name" value="Cro/C1-type_HTH"/>
</dbReference>
<dbReference type="PROSITE" id="PS50943">
    <property type="entry name" value="HTH_CROC1"/>
    <property type="match status" value="1"/>
</dbReference>
<keyword evidence="4" id="KW-1185">Reference proteome</keyword>
<organism evidence="3 4">
    <name type="scientific">Mucilaginibacter panaciglaebae</name>
    <dbReference type="NCBI Taxonomy" id="502331"/>
    <lineage>
        <taxon>Bacteria</taxon>
        <taxon>Pseudomonadati</taxon>
        <taxon>Bacteroidota</taxon>
        <taxon>Sphingobacteriia</taxon>
        <taxon>Sphingobacteriales</taxon>
        <taxon>Sphingobacteriaceae</taxon>
        <taxon>Mucilaginibacter</taxon>
    </lineage>
</organism>
<evidence type="ECO:0000256" key="1">
    <source>
        <dbReference type="ARBA" id="ARBA00023125"/>
    </source>
</evidence>
<dbReference type="EMBL" id="BAABCV010000008">
    <property type="protein sequence ID" value="GAA4099429.1"/>
    <property type="molecule type" value="Genomic_DNA"/>
</dbReference>
<sequence length="79" mass="9074">MYNKIAIAANIKSARLYRNYSQEYLGLRLNISQNAYSKIEIGQSNISLQRIFEIAEVFEIEVCDLIDTEKPFTLKAANN</sequence>
<dbReference type="InterPro" id="IPR010982">
    <property type="entry name" value="Lambda_DNA-bd_dom_sf"/>
</dbReference>
<dbReference type="Proteomes" id="UP001500841">
    <property type="component" value="Unassembled WGS sequence"/>
</dbReference>
<gene>
    <name evidence="3" type="ORF">GCM10022392_24590</name>
</gene>
<dbReference type="Pfam" id="PF01381">
    <property type="entry name" value="HTH_3"/>
    <property type="match status" value="1"/>
</dbReference>
<proteinExistence type="predicted"/>
<dbReference type="CDD" id="cd00093">
    <property type="entry name" value="HTH_XRE"/>
    <property type="match status" value="1"/>
</dbReference>
<evidence type="ECO:0000313" key="4">
    <source>
        <dbReference type="Proteomes" id="UP001500841"/>
    </source>
</evidence>
<dbReference type="Gene3D" id="1.10.260.40">
    <property type="entry name" value="lambda repressor-like DNA-binding domains"/>
    <property type="match status" value="1"/>
</dbReference>
<reference evidence="4" key="1">
    <citation type="journal article" date="2019" name="Int. J. Syst. Evol. Microbiol.">
        <title>The Global Catalogue of Microorganisms (GCM) 10K type strain sequencing project: providing services to taxonomists for standard genome sequencing and annotation.</title>
        <authorList>
            <consortium name="The Broad Institute Genomics Platform"/>
            <consortium name="The Broad Institute Genome Sequencing Center for Infectious Disease"/>
            <person name="Wu L."/>
            <person name="Ma J."/>
        </authorList>
    </citation>
    <scope>NUCLEOTIDE SEQUENCE [LARGE SCALE GENOMIC DNA]</scope>
    <source>
        <strain evidence="4">JCM 17085</strain>
    </source>
</reference>
<accession>A0ABP7WXQ0</accession>
<comment type="caution">
    <text evidence="3">The sequence shown here is derived from an EMBL/GenBank/DDBJ whole genome shotgun (WGS) entry which is preliminary data.</text>
</comment>
<feature type="domain" description="HTH cro/C1-type" evidence="2">
    <location>
        <begin position="11"/>
        <end position="65"/>
    </location>
</feature>
<protein>
    <recommendedName>
        <fullName evidence="2">HTH cro/C1-type domain-containing protein</fullName>
    </recommendedName>
</protein>
<dbReference type="SMART" id="SM00530">
    <property type="entry name" value="HTH_XRE"/>
    <property type="match status" value="1"/>
</dbReference>
<keyword evidence="1" id="KW-0238">DNA-binding</keyword>
<dbReference type="PANTHER" id="PTHR46558:SF15">
    <property type="entry name" value="HELIX-TURN-HELIX DOMAIN PROTEIN"/>
    <property type="match status" value="1"/>
</dbReference>
<dbReference type="RefSeq" id="WP_345104818.1">
    <property type="nucleotide sequence ID" value="NZ_BAABCV010000008.1"/>
</dbReference>
<evidence type="ECO:0000313" key="3">
    <source>
        <dbReference type="EMBL" id="GAA4099429.1"/>
    </source>
</evidence>
<dbReference type="PANTHER" id="PTHR46558">
    <property type="entry name" value="TRACRIPTIONAL REGULATORY PROTEIN-RELATED-RELATED"/>
    <property type="match status" value="1"/>
</dbReference>